<comment type="catalytic activity">
    <reaction evidence="1 9">
        <text>1-(2-carboxyphenylamino)-1-deoxy-D-ribulose 5-phosphate + H(+) = (1S,2R)-1-C-(indol-3-yl)glycerol 3-phosphate + CO2 + H2O</text>
        <dbReference type="Rhea" id="RHEA:23476"/>
        <dbReference type="ChEBI" id="CHEBI:15377"/>
        <dbReference type="ChEBI" id="CHEBI:15378"/>
        <dbReference type="ChEBI" id="CHEBI:16526"/>
        <dbReference type="ChEBI" id="CHEBI:58613"/>
        <dbReference type="ChEBI" id="CHEBI:58866"/>
        <dbReference type="EC" id="4.1.1.48"/>
    </reaction>
</comment>
<dbReference type="SUPFAM" id="SSF51366">
    <property type="entry name" value="Ribulose-phoshate binding barrel"/>
    <property type="match status" value="1"/>
</dbReference>
<protein>
    <recommendedName>
        <fullName evidence="9">Indole-3-glycerol phosphate synthase</fullName>
        <shortName evidence="9">IGPS</shortName>
        <ecNumber evidence="9">4.1.1.48</ecNumber>
    </recommendedName>
</protein>
<dbReference type="AlphaFoldDB" id="A0A8J6XKR8"/>
<evidence type="ECO:0000256" key="4">
    <source>
        <dbReference type="ARBA" id="ARBA00022605"/>
    </source>
</evidence>
<dbReference type="GO" id="GO:0000162">
    <property type="term" value="P:L-tryptophan biosynthetic process"/>
    <property type="evidence" value="ECO:0007669"/>
    <property type="project" value="UniProtKB-UniRule"/>
</dbReference>
<gene>
    <name evidence="9 11" type="primary">trpC</name>
    <name evidence="11" type="ORF">ICL16_39885</name>
</gene>
<evidence type="ECO:0000256" key="3">
    <source>
        <dbReference type="ARBA" id="ARBA00008737"/>
    </source>
</evidence>
<dbReference type="EMBL" id="JACXAE010000119">
    <property type="protein sequence ID" value="MBD2778044.1"/>
    <property type="molecule type" value="Genomic_DNA"/>
</dbReference>
<evidence type="ECO:0000313" key="11">
    <source>
        <dbReference type="EMBL" id="MBD2778044.1"/>
    </source>
</evidence>
<keyword evidence="4 9" id="KW-0028">Amino-acid biosynthesis</keyword>
<keyword evidence="6 9" id="KW-0822">Tryptophan biosynthesis</keyword>
<dbReference type="GO" id="GO:0004425">
    <property type="term" value="F:indole-3-glycerol-phosphate synthase activity"/>
    <property type="evidence" value="ECO:0007669"/>
    <property type="project" value="UniProtKB-UniRule"/>
</dbReference>
<dbReference type="PROSITE" id="PS00614">
    <property type="entry name" value="IGPS"/>
    <property type="match status" value="1"/>
</dbReference>
<dbReference type="PANTHER" id="PTHR22854:SF2">
    <property type="entry name" value="INDOLE-3-GLYCEROL-PHOSPHATE SYNTHASE"/>
    <property type="match status" value="1"/>
</dbReference>
<comment type="caution">
    <text evidence="11">The sequence shown here is derived from an EMBL/GenBank/DDBJ whole genome shotgun (WGS) entry which is preliminary data.</text>
</comment>
<evidence type="ECO:0000256" key="9">
    <source>
        <dbReference type="HAMAP-Rule" id="MF_00134"/>
    </source>
</evidence>
<name>A0A8J6XKR8_9CYAN</name>
<dbReference type="Gene3D" id="3.20.20.70">
    <property type="entry name" value="Aldolase class I"/>
    <property type="match status" value="1"/>
</dbReference>
<dbReference type="Proteomes" id="UP000629098">
    <property type="component" value="Unassembled WGS sequence"/>
</dbReference>
<evidence type="ECO:0000313" key="12">
    <source>
        <dbReference type="Proteomes" id="UP000629098"/>
    </source>
</evidence>
<organism evidence="11 12">
    <name type="scientific">Iningainema tapete BLCC-T55</name>
    <dbReference type="NCBI Taxonomy" id="2748662"/>
    <lineage>
        <taxon>Bacteria</taxon>
        <taxon>Bacillati</taxon>
        <taxon>Cyanobacteriota</taxon>
        <taxon>Cyanophyceae</taxon>
        <taxon>Nostocales</taxon>
        <taxon>Scytonemataceae</taxon>
        <taxon>Iningainema tapete</taxon>
    </lineage>
</organism>
<dbReference type="EC" id="4.1.1.48" evidence="9"/>
<keyword evidence="7 9" id="KW-0057">Aromatic amino acid biosynthesis</keyword>
<dbReference type="Pfam" id="PF00218">
    <property type="entry name" value="IGPS"/>
    <property type="match status" value="1"/>
</dbReference>
<reference evidence="11" key="1">
    <citation type="submission" date="2020-09" db="EMBL/GenBank/DDBJ databases">
        <title>Iningainema tapete sp. nov. (Scytonemataceae, Cyanobacteria) from greenhouses in central Florida (USA) produces two types of nodularin with biosynthetic potential for microcystin-LR and anabaenopeptins.</title>
        <authorList>
            <person name="Berthold D.E."/>
            <person name="Lefler F.W."/>
            <person name="Huang I.-S."/>
            <person name="Abdulla H."/>
            <person name="Zimba P.V."/>
            <person name="Laughinghouse H.D. IV."/>
        </authorList>
    </citation>
    <scope>NUCLEOTIDE SEQUENCE</scope>
    <source>
        <strain evidence="11">BLCCT55</strain>
    </source>
</reference>
<proteinExistence type="inferred from homology"/>
<keyword evidence="12" id="KW-1185">Reference proteome</keyword>
<dbReference type="InterPro" id="IPR011060">
    <property type="entry name" value="RibuloseP-bd_barrel"/>
</dbReference>
<dbReference type="InterPro" id="IPR013785">
    <property type="entry name" value="Aldolase_TIM"/>
</dbReference>
<dbReference type="GO" id="GO:0004640">
    <property type="term" value="F:phosphoribosylanthranilate isomerase activity"/>
    <property type="evidence" value="ECO:0007669"/>
    <property type="project" value="TreeGrafter"/>
</dbReference>
<dbReference type="NCBIfam" id="NF001372">
    <property type="entry name" value="PRK00278.1-4"/>
    <property type="match status" value="1"/>
</dbReference>
<keyword evidence="8 9" id="KW-0456">Lyase</keyword>
<accession>A0A8J6XKR8</accession>
<dbReference type="InterPro" id="IPR001468">
    <property type="entry name" value="Indole-3-GlycerolPSynthase_CS"/>
</dbReference>
<sequence length="296" mass="32587">MQIRRRQPNPAVAVSMMRYQVALPDAEPKNILEEIIWHKEVEVEQMREKLSLQELQRQVLSSPPTLDFVAALRQGKTKPALIAEVKKASPSKGILRPDFDPVAIALKYQQGGASCISVLTDTKFFSGSFENLAKVRTAVDIPLLCKDFVIYPYQMYLARLQGADAVLLIAAVLNTQDLQYFLKIANALKMAALIEVHTVAELDNVLALDGVSLIGINNRNLEDFSVKLSNTCEILAARGKELQERNIVVVSESGIDRTEDLNVVLLAGASAVLIGESLVKQPDPELAITHLFGKSL</sequence>
<dbReference type="InterPro" id="IPR045186">
    <property type="entry name" value="Indole-3-glycerol_P_synth"/>
</dbReference>
<dbReference type="InterPro" id="IPR013798">
    <property type="entry name" value="Indole-3-glycerol_P_synth_dom"/>
</dbReference>
<evidence type="ECO:0000256" key="7">
    <source>
        <dbReference type="ARBA" id="ARBA00023141"/>
    </source>
</evidence>
<evidence type="ECO:0000256" key="8">
    <source>
        <dbReference type="ARBA" id="ARBA00023239"/>
    </source>
</evidence>
<evidence type="ECO:0000256" key="2">
    <source>
        <dbReference type="ARBA" id="ARBA00004696"/>
    </source>
</evidence>
<evidence type="ECO:0000256" key="6">
    <source>
        <dbReference type="ARBA" id="ARBA00022822"/>
    </source>
</evidence>
<keyword evidence="5 9" id="KW-0210">Decarboxylase</keyword>
<dbReference type="NCBIfam" id="NF001377">
    <property type="entry name" value="PRK00278.2-4"/>
    <property type="match status" value="1"/>
</dbReference>
<dbReference type="HAMAP" id="MF_00134_B">
    <property type="entry name" value="IGPS_B"/>
    <property type="match status" value="1"/>
</dbReference>
<feature type="domain" description="Indole-3-glycerol phosphate synthase" evidence="10">
    <location>
        <begin position="32"/>
        <end position="291"/>
    </location>
</feature>
<evidence type="ECO:0000256" key="1">
    <source>
        <dbReference type="ARBA" id="ARBA00001633"/>
    </source>
</evidence>
<comment type="pathway">
    <text evidence="2 9">Amino-acid biosynthesis; L-tryptophan biosynthesis; L-tryptophan from chorismate: step 4/5.</text>
</comment>
<dbReference type="UniPathway" id="UPA00035">
    <property type="reaction ID" value="UER00043"/>
</dbReference>
<dbReference type="FunFam" id="3.20.20.70:FF:000024">
    <property type="entry name" value="Indole-3-glycerol phosphate synthase"/>
    <property type="match status" value="1"/>
</dbReference>
<evidence type="ECO:0000259" key="10">
    <source>
        <dbReference type="Pfam" id="PF00218"/>
    </source>
</evidence>
<dbReference type="PANTHER" id="PTHR22854">
    <property type="entry name" value="TRYPTOPHAN BIOSYNTHESIS PROTEIN"/>
    <property type="match status" value="1"/>
</dbReference>
<evidence type="ECO:0000256" key="5">
    <source>
        <dbReference type="ARBA" id="ARBA00022793"/>
    </source>
</evidence>
<dbReference type="RefSeq" id="WP_190837277.1">
    <property type="nucleotide sequence ID" value="NZ_CAWPPI010000119.1"/>
</dbReference>
<dbReference type="CDD" id="cd00331">
    <property type="entry name" value="IGPS"/>
    <property type="match status" value="1"/>
</dbReference>
<comment type="similarity">
    <text evidence="3 9">Belongs to the TrpC family.</text>
</comment>